<comment type="caution">
    <text evidence="2">The sequence shown here is derived from an EMBL/GenBank/DDBJ whole genome shotgun (WGS) entry which is preliminary data.</text>
</comment>
<dbReference type="Proteomes" id="UP001549366">
    <property type="component" value="Unassembled WGS sequence"/>
</dbReference>
<protein>
    <submittedName>
        <fullName evidence="2">Uncharacterized protein</fullName>
    </submittedName>
</protein>
<proteinExistence type="predicted"/>
<dbReference type="EMBL" id="JBEWTB010000002">
    <property type="protein sequence ID" value="MET4758103.1"/>
    <property type="molecule type" value="Genomic_DNA"/>
</dbReference>
<feature type="region of interest" description="Disordered" evidence="1">
    <location>
        <begin position="1"/>
        <end position="25"/>
    </location>
</feature>
<organism evidence="2 3">
    <name type="scientific">Endozoicomonas lisbonensis</name>
    <dbReference type="NCBI Taxonomy" id="3120522"/>
    <lineage>
        <taxon>Bacteria</taxon>
        <taxon>Pseudomonadati</taxon>
        <taxon>Pseudomonadota</taxon>
        <taxon>Gammaproteobacteria</taxon>
        <taxon>Oceanospirillales</taxon>
        <taxon>Endozoicomonadaceae</taxon>
        <taxon>Endozoicomonas</taxon>
    </lineage>
</organism>
<evidence type="ECO:0000256" key="1">
    <source>
        <dbReference type="SAM" id="MobiDB-lite"/>
    </source>
</evidence>
<reference evidence="2 3" key="1">
    <citation type="submission" date="2024-06" db="EMBL/GenBank/DDBJ databases">
        <title>Genomic Encyclopedia of Type Strains, Phase V (KMG-V): Genome sequencing to study the core and pangenomes of soil and plant-associated prokaryotes.</title>
        <authorList>
            <person name="Whitman W."/>
        </authorList>
    </citation>
    <scope>NUCLEOTIDE SEQUENCE [LARGE SCALE GENOMIC DNA]</scope>
    <source>
        <strain evidence="2 3">NE40</strain>
    </source>
</reference>
<feature type="compositionally biased region" description="Basic and acidic residues" evidence="1">
    <location>
        <begin position="1"/>
        <end position="12"/>
    </location>
</feature>
<name>A0ABV2SK38_9GAMM</name>
<evidence type="ECO:0000313" key="2">
    <source>
        <dbReference type="EMBL" id="MET4758103.1"/>
    </source>
</evidence>
<sequence>MSIENINDRPKPADPGQDTQVAPGLQDKVEEELTQTFASARSQFEEMLQFNFGVIKELLDTIAAIHPHRPDMALGKQPELAAIDADNETKQVAVAPVGNSSSENVVKGLKQVEGMMVSQDIKLQELYDQLTLSRSGRKPDLSNQGREFERLKSIIIQAEGRMNQALSSLPETLPDISGETITSMMPEFIDALNGFDDSFRTALEAVRHEIELARQAAAS</sequence>
<dbReference type="RefSeq" id="WP_354008209.1">
    <property type="nucleotide sequence ID" value="NZ_JBEWTA010000001.1"/>
</dbReference>
<evidence type="ECO:0000313" key="3">
    <source>
        <dbReference type="Proteomes" id="UP001549366"/>
    </source>
</evidence>
<gene>
    <name evidence="2" type="ORF">V5J35_003295</name>
</gene>
<keyword evidence="3" id="KW-1185">Reference proteome</keyword>
<accession>A0ABV2SK38</accession>